<protein>
    <submittedName>
        <fullName evidence="1">Uncharacterized protein</fullName>
    </submittedName>
</protein>
<dbReference type="AlphaFoldDB" id="A0A5B9Q1D8"/>
<organism evidence="1 2">
    <name type="scientific">Bythopirellula goksoeyrii</name>
    <dbReference type="NCBI Taxonomy" id="1400387"/>
    <lineage>
        <taxon>Bacteria</taxon>
        <taxon>Pseudomonadati</taxon>
        <taxon>Planctomycetota</taxon>
        <taxon>Planctomycetia</taxon>
        <taxon>Pirellulales</taxon>
        <taxon>Lacipirellulaceae</taxon>
        <taxon>Bythopirellula</taxon>
    </lineage>
</organism>
<sequence length="140" mass="14989">MEEGADGEAALEAQQMLLESSLELAFQTYDAVREKMRDPVLFLLDCEDAVGGEIARSWLGDDTVDEAIAAQRSDGDTEKTTIFLCAFPYLKCRSEVPAVFAYLAPVFEGNAPADGFLAIAVTSGGASALTVPFDARDAAW</sequence>
<name>A0A5B9Q1D8_9BACT</name>
<dbReference type="OrthoDB" id="279242at2"/>
<keyword evidence="2" id="KW-1185">Reference proteome</keyword>
<dbReference type="RefSeq" id="WP_148071602.1">
    <property type="nucleotide sequence ID" value="NZ_CP042913.1"/>
</dbReference>
<reference evidence="1 2" key="1">
    <citation type="submission" date="2019-08" db="EMBL/GenBank/DDBJ databases">
        <title>Deep-cultivation of Planctomycetes and their phenomic and genomic characterization uncovers novel biology.</title>
        <authorList>
            <person name="Wiegand S."/>
            <person name="Jogler M."/>
            <person name="Boedeker C."/>
            <person name="Pinto D."/>
            <person name="Vollmers J."/>
            <person name="Rivas-Marin E."/>
            <person name="Kohn T."/>
            <person name="Peeters S.H."/>
            <person name="Heuer A."/>
            <person name="Rast P."/>
            <person name="Oberbeckmann S."/>
            <person name="Bunk B."/>
            <person name="Jeske O."/>
            <person name="Meyerdierks A."/>
            <person name="Storesund J.E."/>
            <person name="Kallscheuer N."/>
            <person name="Luecker S."/>
            <person name="Lage O.M."/>
            <person name="Pohl T."/>
            <person name="Merkel B.J."/>
            <person name="Hornburger P."/>
            <person name="Mueller R.-W."/>
            <person name="Bruemmer F."/>
            <person name="Labrenz M."/>
            <person name="Spormann A.M."/>
            <person name="Op den Camp H."/>
            <person name="Overmann J."/>
            <person name="Amann R."/>
            <person name="Jetten M.S.M."/>
            <person name="Mascher T."/>
            <person name="Medema M.H."/>
            <person name="Devos D.P."/>
            <person name="Kaster A.-K."/>
            <person name="Ovreas L."/>
            <person name="Rohde M."/>
            <person name="Galperin M.Y."/>
            <person name="Jogler C."/>
        </authorList>
    </citation>
    <scope>NUCLEOTIDE SEQUENCE [LARGE SCALE GENOMIC DNA]</scope>
    <source>
        <strain evidence="1 2">Pr1d</strain>
    </source>
</reference>
<dbReference type="Proteomes" id="UP000323917">
    <property type="component" value="Chromosome"/>
</dbReference>
<evidence type="ECO:0000313" key="2">
    <source>
        <dbReference type="Proteomes" id="UP000323917"/>
    </source>
</evidence>
<proteinExistence type="predicted"/>
<dbReference type="KEGG" id="bgok:Pr1d_00240"/>
<evidence type="ECO:0000313" key="1">
    <source>
        <dbReference type="EMBL" id="QEG32764.1"/>
    </source>
</evidence>
<dbReference type="EMBL" id="CP042913">
    <property type="protein sequence ID" value="QEG32764.1"/>
    <property type="molecule type" value="Genomic_DNA"/>
</dbReference>
<gene>
    <name evidence="1" type="ORF">Pr1d_00240</name>
</gene>
<accession>A0A5B9Q1D8</accession>